<evidence type="ECO:0000256" key="1">
    <source>
        <dbReference type="SAM" id="MobiDB-lite"/>
    </source>
</evidence>
<feature type="compositionally biased region" description="Low complexity" evidence="1">
    <location>
        <begin position="217"/>
        <end position="233"/>
    </location>
</feature>
<evidence type="ECO:0000313" key="4">
    <source>
        <dbReference type="Proteomes" id="UP000521943"/>
    </source>
</evidence>
<comment type="caution">
    <text evidence="3">The sequence shown here is derived from an EMBL/GenBank/DDBJ whole genome shotgun (WGS) entry which is preliminary data.</text>
</comment>
<dbReference type="Proteomes" id="UP000521943">
    <property type="component" value="Unassembled WGS sequence"/>
</dbReference>
<keyword evidence="4" id="KW-1185">Reference proteome</keyword>
<proteinExistence type="predicted"/>
<dbReference type="EMBL" id="JACGCI010000031">
    <property type="protein sequence ID" value="KAF6755077.1"/>
    <property type="molecule type" value="Genomic_DNA"/>
</dbReference>
<gene>
    <name evidence="3" type="ORF">DFP72DRAFT_897169</name>
</gene>
<dbReference type="OrthoDB" id="3042680at2759"/>
<feature type="region of interest" description="Disordered" evidence="1">
    <location>
        <begin position="217"/>
        <end position="242"/>
    </location>
</feature>
<accession>A0A8H6HZB9</accession>
<name>A0A8H6HZB9_9AGAR</name>
<protein>
    <submittedName>
        <fullName evidence="3">Uncharacterized protein</fullName>
    </submittedName>
</protein>
<keyword evidence="2" id="KW-0812">Transmembrane</keyword>
<keyword evidence="2" id="KW-0472">Membrane</keyword>
<feature type="region of interest" description="Disordered" evidence="1">
    <location>
        <begin position="299"/>
        <end position="359"/>
    </location>
</feature>
<feature type="transmembrane region" description="Helical" evidence="2">
    <location>
        <begin position="248"/>
        <end position="269"/>
    </location>
</feature>
<reference evidence="3 4" key="1">
    <citation type="submission" date="2020-07" db="EMBL/GenBank/DDBJ databases">
        <title>Comparative genomics of pyrophilous fungi reveals a link between fire events and developmental genes.</title>
        <authorList>
            <consortium name="DOE Joint Genome Institute"/>
            <person name="Steindorff A.S."/>
            <person name="Carver A."/>
            <person name="Calhoun S."/>
            <person name="Stillman K."/>
            <person name="Liu H."/>
            <person name="Lipzen A."/>
            <person name="Pangilinan J."/>
            <person name="Labutti K."/>
            <person name="Bruns T.D."/>
            <person name="Grigoriev I.V."/>
        </authorList>
    </citation>
    <scope>NUCLEOTIDE SEQUENCE [LARGE SCALE GENOMIC DNA]</scope>
    <source>
        <strain evidence="3 4">CBS 144469</strain>
    </source>
</reference>
<evidence type="ECO:0000256" key="2">
    <source>
        <dbReference type="SAM" id="Phobius"/>
    </source>
</evidence>
<dbReference type="AlphaFoldDB" id="A0A8H6HZB9"/>
<dbReference type="Gene3D" id="2.60.120.260">
    <property type="entry name" value="Galactose-binding domain-like"/>
    <property type="match status" value="1"/>
</dbReference>
<feature type="compositionally biased region" description="Polar residues" evidence="1">
    <location>
        <begin position="320"/>
        <end position="330"/>
    </location>
</feature>
<sequence>MASFRVTTSQLPITSRRSLTSADTSLVNLAHTQAAFIWVTEDQVPGQAPPLAQRAFRRTYNVPSGNPAPSNLTILLAADDDYALYVNGVLVHPADGSHDDDALDAFSIPLPVIEQEDNKAVVICFRVVNLVGGAGLLAAVQVNYPGSTAPDIFYTGSDPNWLGERLFQEHWEQAWFESMPEFSTWRPAIVWNKTARDPANSRLIRDEVVELGQLPALSDSASSSCPSCSAVSTGGEGSGRKGSGISGGALAGGIVGSLLLGLLIGWLVSRKKYKQSGNRPNEIGAPPLIYESASDLSYARDSYQPPSGPAPLYQPAAGGATSSYQPSSAAATGDGFQDLSPGASPNQQPETRPGRRVAY</sequence>
<keyword evidence="2" id="KW-1133">Transmembrane helix</keyword>
<evidence type="ECO:0000313" key="3">
    <source>
        <dbReference type="EMBL" id="KAF6755077.1"/>
    </source>
</evidence>
<organism evidence="3 4">
    <name type="scientific">Ephemerocybe angulata</name>
    <dbReference type="NCBI Taxonomy" id="980116"/>
    <lineage>
        <taxon>Eukaryota</taxon>
        <taxon>Fungi</taxon>
        <taxon>Dikarya</taxon>
        <taxon>Basidiomycota</taxon>
        <taxon>Agaricomycotina</taxon>
        <taxon>Agaricomycetes</taxon>
        <taxon>Agaricomycetidae</taxon>
        <taxon>Agaricales</taxon>
        <taxon>Agaricineae</taxon>
        <taxon>Psathyrellaceae</taxon>
        <taxon>Ephemerocybe</taxon>
    </lineage>
</organism>